<evidence type="ECO:0000313" key="2">
    <source>
        <dbReference type="Proteomes" id="UP000078343"/>
    </source>
</evidence>
<organism evidence="1 2">
    <name type="scientific">Fonsecaea erecta</name>
    <dbReference type="NCBI Taxonomy" id="1367422"/>
    <lineage>
        <taxon>Eukaryota</taxon>
        <taxon>Fungi</taxon>
        <taxon>Dikarya</taxon>
        <taxon>Ascomycota</taxon>
        <taxon>Pezizomycotina</taxon>
        <taxon>Eurotiomycetes</taxon>
        <taxon>Chaetothyriomycetidae</taxon>
        <taxon>Chaetothyriales</taxon>
        <taxon>Herpotrichiellaceae</taxon>
        <taxon>Fonsecaea</taxon>
    </lineage>
</organism>
<reference evidence="1 2" key="1">
    <citation type="submission" date="2016-04" db="EMBL/GenBank/DDBJ databases">
        <title>Draft genome of Fonsecaea erecta CBS 125763.</title>
        <authorList>
            <person name="Weiss V.A."/>
            <person name="Vicente V.A."/>
            <person name="Raittz R.T."/>
            <person name="Moreno L.F."/>
            <person name="De Souza E.M."/>
            <person name="Pedrosa F.O."/>
            <person name="Steffens M.B."/>
            <person name="Faoro H."/>
            <person name="Tadra-Sfeir M.Z."/>
            <person name="Najafzadeh M.J."/>
            <person name="Felipe M.S."/>
            <person name="Teixeira M."/>
            <person name="Sun J."/>
            <person name="Xi L."/>
            <person name="Gomes R."/>
            <person name="De Azevedo C.M."/>
            <person name="Salgado C.G."/>
            <person name="Da Silva M.B."/>
            <person name="Nascimento M.F."/>
            <person name="Queiroz-Telles F."/>
            <person name="Attili D.S."/>
            <person name="Gorbushina A."/>
        </authorList>
    </citation>
    <scope>NUCLEOTIDE SEQUENCE [LARGE SCALE GENOMIC DNA]</scope>
    <source>
        <strain evidence="1 2">CBS 125763</strain>
    </source>
</reference>
<dbReference type="GeneID" id="30009062"/>
<keyword evidence="2" id="KW-1185">Reference proteome</keyword>
<dbReference type="AlphaFoldDB" id="A0A178ZJP2"/>
<comment type="caution">
    <text evidence="1">The sequence shown here is derived from an EMBL/GenBank/DDBJ whole genome shotgun (WGS) entry which is preliminary data.</text>
</comment>
<dbReference type="EMBL" id="LVYI01000004">
    <property type="protein sequence ID" value="OAP59892.1"/>
    <property type="molecule type" value="Genomic_DNA"/>
</dbReference>
<gene>
    <name evidence="1" type="ORF">AYL99_04894</name>
</gene>
<evidence type="ECO:0000313" key="1">
    <source>
        <dbReference type="EMBL" id="OAP59892.1"/>
    </source>
</evidence>
<dbReference type="Proteomes" id="UP000078343">
    <property type="component" value="Unassembled WGS sequence"/>
</dbReference>
<accession>A0A178ZJP2</accession>
<sequence length="156" mass="17878">MLDISRILILYTHHHATPVIAHLHGAEHNSRCITFPTPKDPSLTVVPNWQQSTMTMFGRKSNCDAPTLSARPVSTVPVTTNAEVVLALLYIWNRGLVPLHHHHHHHHHNNSCPGDLKLEVIDDWEADFGRTKILWQKVEDRIHNHSLDEHNAMLEF</sequence>
<dbReference type="RefSeq" id="XP_018693259.1">
    <property type="nucleotide sequence ID" value="XM_018836406.1"/>
</dbReference>
<proteinExistence type="predicted"/>
<name>A0A178ZJP2_9EURO</name>
<dbReference type="OrthoDB" id="4113015at2759"/>
<protein>
    <submittedName>
        <fullName evidence="1">Uncharacterized protein</fullName>
    </submittedName>
</protein>